<name>A0A3M9N2R7_9BACT</name>
<evidence type="ECO:0000313" key="7">
    <source>
        <dbReference type="Proteomes" id="UP000272117"/>
    </source>
</evidence>
<dbReference type="GO" id="GO:0016757">
    <property type="term" value="F:glycosyltransferase activity"/>
    <property type="evidence" value="ECO:0007669"/>
    <property type="project" value="UniProtKB-KW"/>
</dbReference>
<keyword evidence="3 6" id="KW-0808">Transferase</keyword>
<evidence type="ECO:0000313" key="6">
    <source>
        <dbReference type="EMBL" id="RNI31463.1"/>
    </source>
</evidence>
<comment type="caution">
    <text evidence="6">The sequence shown here is derived from an EMBL/GenBank/DDBJ whole genome shotgun (WGS) entry which is preliminary data.</text>
</comment>
<dbReference type="Pfam" id="PF00535">
    <property type="entry name" value="Glycos_transf_2"/>
    <property type="match status" value="1"/>
</dbReference>
<dbReference type="OrthoDB" id="9800276at2"/>
<proteinExistence type="inferred from homology"/>
<organism evidence="6 7">
    <name type="scientific">Rufibacter latericius</name>
    <dbReference type="NCBI Taxonomy" id="2487040"/>
    <lineage>
        <taxon>Bacteria</taxon>
        <taxon>Pseudomonadati</taxon>
        <taxon>Bacteroidota</taxon>
        <taxon>Cytophagia</taxon>
        <taxon>Cytophagales</taxon>
        <taxon>Hymenobacteraceae</taxon>
        <taxon>Rufibacter</taxon>
    </lineage>
</organism>
<evidence type="ECO:0000256" key="2">
    <source>
        <dbReference type="ARBA" id="ARBA00022676"/>
    </source>
</evidence>
<dbReference type="PANTHER" id="PTHR43630">
    <property type="entry name" value="POLY-BETA-1,6-N-ACETYL-D-GLUCOSAMINE SYNTHASE"/>
    <property type="match status" value="1"/>
</dbReference>
<keyword evidence="4" id="KW-0472">Membrane</keyword>
<dbReference type="InterPro" id="IPR029044">
    <property type="entry name" value="Nucleotide-diphossugar_trans"/>
</dbReference>
<keyword evidence="4" id="KW-1133">Transmembrane helix</keyword>
<dbReference type="SUPFAM" id="SSF53448">
    <property type="entry name" value="Nucleotide-diphospho-sugar transferases"/>
    <property type="match status" value="1"/>
</dbReference>
<feature type="domain" description="Glycosyltransferase 2-like" evidence="5">
    <location>
        <begin position="95"/>
        <end position="253"/>
    </location>
</feature>
<evidence type="ECO:0000259" key="5">
    <source>
        <dbReference type="Pfam" id="PF00535"/>
    </source>
</evidence>
<dbReference type="AlphaFoldDB" id="A0A3M9N2R7"/>
<feature type="transmembrane region" description="Helical" evidence="4">
    <location>
        <begin position="335"/>
        <end position="353"/>
    </location>
</feature>
<feature type="transmembrane region" description="Helical" evidence="4">
    <location>
        <begin position="390"/>
        <end position="412"/>
    </location>
</feature>
<keyword evidence="7" id="KW-1185">Reference proteome</keyword>
<reference evidence="6 7" key="1">
    <citation type="submission" date="2018-11" db="EMBL/GenBank/DDBJ databases">
        <title>Rufibacter latericius sp. nov., isolated from water in Baiyang Lake.</title>
        <authorList>
            <person name="Yang Y."/>
        </authorList>
    </citation>
    <scope>NUCLEOTIDE SEQUENCE [LARGE SCALE GENOMIC DNA]</scope>
    <source>
        <strain evidence="6 7">R-22-1c-1</strain>
    </source>
</reference>
<dbReference type="PANTHER" id="PTHR43630:SF1">
    <property type="entry name" value="POLY-BETA-1,6-N-ACETYL-D-GLUCOSAMINE SYNTHASE"/>
    <property type="match status" value="1"/>
</dbReference>
<evidence type="ECO:0000256" key="1">
    <source>
        <dbReference type="ARBA" id="ARBA00006739"/>
    </source>
</evidence>
<protein>
    <submittedName>
        <fullName evidence="6">Glycosyltransferase</fullName>
    </submittedName>
</protein>
<dbReference type="Proteomes" id="UP000272117">
    <property type="component" value="Unassembled WGS sequence"/>
</dbReference>
<keyword evidence="2" id="KW-0328">Glycosyltransferase</keyword>
<evidence type="ECO:0000256" key="3">
    <source>
        <dbReference type="ARBA" id="ARBA00022679"/>
    </source>
</evidence>
<feature type="transmembrane region" description="Helical" evidence="4">
    <location>
        <begin position="359"/>
        <end position="378"/>
    </location>
</feature>
<accession>A0A3M9N2R7</accession>
<sequence length="420" mass="48096">MNTGGFQKPPLLQTAKIQTTFCSAAPQACLSQLFMLFLDSVFIALDFIFYLSSALFYLLIACVLVQVLYEFYYFLPLAFHKEQQEINPSALPPLSILVAAHNEVENLQELLPLLIQQQYPQALEIIVIDDRSWDGSHVLVKEYEMEHPHVRLLRVEETPPLMSPKKYALFLGIKAAQHEHLLLTDADCRPLSNQWAQQMANGFLDGKDIVLGVSPYMQIYGFLNHLIRFETFLTAMQYLSFAKQGQAYMGVGRNLAYTKSTFLRNKGFSSHIRSLGGDDDLFVQEAAKNSAVQIVIDQGAQTSSTPETRWRDWWRQKRRHLAAGRQYQKKDQFRLGLFVLSNGLFYVISPVLLGLQYQLLWVGLIIGVRYAALYGTYLPVARRLREPLAWWLLPALELGYYLNYIGIGISVLTTKKVRWK</sequence>
<gene>
    <name evidence="6" type="ORF">EFB08_02780</name>
</gene>
<dbReference type="InterPro" id="IPR001173">
    <property type="entry name" value="Glyco_trans_2-like"/>
</dbReference>
<dbReference type="Gene3D" id="3.90.550.10">
    <property type="entry name" value="Spore Coat Polysaccharide Biosynthesis Protein SpsA, Chain A"/>
    <property type="match status" value="1"/>
</dbReference>
<comment type="similarity">
    <text evidence="1">Belongs to the glycosyltransferase 2 family.</text>
</comment>
<keyword evidence="4" id="KW-0812">Transmembrane</keyword>
<dbReference type="EMBL" id="RJJD01000001">
    <property type="protein sequence ID" value="RNI31463.1"/>
    <property type="molecule type" value="Genomic_DNA"/>
</dbReference>
<evidence type="ECO:0000256" key="4">
    <source>
        <dbReference type="SAM" id="Phobius"/>
    </source>
</evidence>